<dbReference type="RefSeq" id="WP_139645608.1">
    <property type="nucleotide sequence ID" value="NZ_BAAAZS010000075.1"/>
</dbReference>
<protein>
    <submittedName>
        <fullName evidence="2">Uncharacterized protein</fullName>
    </submittedName>
</protein>
<accession>A0A5C4V1B0</accession>
<proteinExistence type="predicted"/>
<dbReference type="PROSITE" id="PS51257">
    <property type="entry name" value="PROKAR_LIPOPROTEIN"/>
    <property type="match status" value="1"/>
</dbReference>
<evidence type="ECO:0000313" key="2">
    <source>
        <dbReference type="EMBL" id="TNM29535.1"/>
    </source>
</evidence>
<comment type="caution">
    <text evidence="2">The sequence shown here is derived from an EMBL/GenBank/DDBJ whole genome shotgun (WGS) entry which is preliminary data.</text>
</comment>
<dbReference type="AlphaFoldDB" id="A0A5C4V1B0"/>
<dbReference type="OrthoDB" id="4307068at2"/>
<reference evidence="2 3" key="1">
    <citation type="submission" date="2019-06" db="EMBL/GenBank/DDBJ databases">
        <title>Draft genome of Streptomyces sedi sp. JCM16909.</title>
        <authorList>
            <person name="Klykleung N."/>
            <person name="Tanasupawat S."/>
            <person name="Kudo T."/>
            <person name="Yuki M."/>
            <person name="Ohkuma M."/>
        </authorList>
    </citation>
    <scope>NUCLEOTIDE SEQUENCE [LARGE SCALE GENOMIC DNA]</scope>
    <source>
        <strain evidence="2 3">JCM 16909</strain>
    </source>
</reference>
<feature type="compositionally biased region" description="Acidic residues" evidence="1">
    <location>
        <begin position="54"/>
        <end position="84"/>
    </location>
</feature>
<organism evidence="2 3">
    <name type="scientific">Streptomyces sedi</name>
    <dbReference type="NCBI Taxonomy" id="555059"/>
    <lineage>
        <taxon>Bacteria</taxon>
        <taxon>Bacillati</taxon>
        <taxon>Actinomycetota</taxon>
        <taxon>Actinomycetes</taxon>
        <taxon>Kitasatosporales</taxon>
        <taxon>Streptomycetaceae</taxon>
        <taxon>Streptomyces</taxon>
    </lineage>
</organism>
<dbReference type="Proteomes" id="UP000311713">
    <property type="component" value="Unassembled WGS sequence"/>
</dbReference>
<evidence type="ECO:0000256" key="1">
    <source>
        <dbReference type="SAM" id="MobiDB-lite"/>
    </source>
</evidence>
<gene>
    <name evidence="2" type="ORF">FH715_15520</name>
</gene>
<keyword evidence="3" id="KW-1185">Reference proteome</keyword>
<name>A0A5C4V1B0_9ACTN</name>
<feature type="compositionally biased region" description="Low complexity" evidence="1">
    <location>
        <begin position="33"/>
        <end position="53"/>
    </location>
</feature>
<sequence>MRNKMIVPTVAVAGLLLVGCGSDSDDSDESRPNDPSQSAPDDAGDDAGSPSEDGSGDGAEDGEDGQGDENAEGGGEEGDAEDADAAAFDARAREVAESWPEPVPPAEPAEQLASVTGMLPAESTNEELTVEIGHGQCDADFGAWVAETDELVIVGGWAEADPSVDMCAEVMVLDEAPVELETELGDRTVVDATTGEEVTVAEPDAG</sequence>
<dbReference type="EMBL" id="VDGT01000010">
    <property type="protein sequence ID" value="TNM29535.1"/>
    <property type="molecule type" value="Genomic_DNA"/>
</dbReference>
<feature type="region of interest" description="Disordered" evidence="1">
    <location>
        <begin position="19"/>
        <end position="109"/>
    </location>
</feature>
<evidence type="ECO:0000313" key="3">
    <source>
        <dbReference type="Proteomes" id="UP000311713"/>
    </source>
</evidence>